<protein>
    <submittedName>
        <fullName evidence="1">Uncharacterized protein</fullName>
    </submittedName>
</protein>
<dbReference type="AlphaFoldDB" id="A0AAV7VL57"/>
<reference evidence="1" key="1">
    <citation type="journal article" date="2022" name="bioRxiv">
        <title>Sequencing and chromosome-scale assembly of the giantPleurodeles waltlgenome.</title>
        <authorList>
            <person name="Brown T."/>
            <person name="Elewa A."/>
            <person name="Iarovenko S."/>
            <person name="Subramanian E."/>
            <person name="Araus A.J."/>
            <person name="Petzold A."/>
            <person name="Susuki M."/>
            <person name="Suzuki K.-i.T."/>
            <person name="Hayashi T."/>
            <person name="Toyoda A."/>
            <person name="Oliveira C."/>
            <person name="Osipova E."/>
            <person name="Leigh N.D."/>
            <person name="Simon A."/>
            <person name="Yun M.H."/>
        </authorList>
    </citation>
    <scope>NUCLEOTIDE SEQUENCE</scope>
    <source>
        <strain evidence="1">20211129_DDA</strain>
        <tissue evidence="1">Liver</tissue>
    </source>
</reference>
<organism evidence="1 2">
    <name type="scientific">Pleurodeles waltl</name>
    <name type="common">Iberian ribbed newt</name>
    <dbReference type="NCBI Taxonomy" id="8319"/>
    <lineage>
        <taxon>Eukaryota</taxon>
        <taxon>Metazoa</taxon>
        <taxon>Chordata</taxon>
        <taxon>Craniata</taxon>
        <taxon>Vertebrata</taxon>
        <taxon>Euteleostomi</taxon>
        <taxon>Amphibia</taxon>
        <taxon>Batrachia</taxon>
        <taxon>Caudata</taxon>
        <taxon>Salamandroidea</taxon>
        <taxon>Salamandridae</taxon>
        <taxon>Pleurodelinae</taxon>
        <taxon>Pleurodeles</taxon>
    </lineage>
</organism>
<keyword evidence="2" id="KW-1185">Reference proteome</keyword>
<dbReference type="PANTHER" id="PTHR33198">
    <property type="entry name" value="ANK_REP_REGION DOMAIN-CONTAINING PROTEIN-RELATED"/>
    <property type="match status" value="1"/>
</dbReference>
<sequence>MERYYFGKREQGKDESVEEYITSLRKLAASCKFGALMDERIRDQYVLKCSSDKIREELWLKDEPPLEEFIIVAIRVEHMVKCVKELSEVKKATPDEGVKVDEEECEVRNKEIGDLKKKYEMQKFKRECFRCGRSGQKVNASNCPALNAFCNSCGKKGHF</sequence>
<evidence type="ECO:0000313" key="1">
    <source>
        <dbReference type="EMBL" id="KAJ1200910.1"/>
    </source>
</evidence>
<name>A0AAV7VL57_PLEWA</name>
<comment type="caution">
    <text evidence="1">The sequence shown here is derived from an EMBL/GenBank/DDBJ whole genome shotgun (WGS) entry which is preliminary data.</text>
</comment>
<dbReference type="PANTHER" id="PTHR33198:SF20">
    <property type="entry name" value="RETROTRANSPOSON GAG DOMAIN-CONTAINING PROTEIN"/>
    <property type="match status" value="1"/>
</dbReference>
<accession>A0AAV7VL57</accession>
<proteinExistence type="predicted"/>
<gene>
    <name evidence="1" type="ORF">NDU88_004731</name>
</gene>
<dbReference type="EMBL" id="JANPWB010000003">
    <property type="protein sequence ID" value="KAJ1200910.1"/>
    <property type="molecule type" value="Genomic_DNA"/>
</dbReference>
<evidence type="ECO:0000313" key="2">
    <source>
        <dbReference type="Proteomes" id="UP001066276"/>
    </source>
</evidence>
<dbReference type="Proteomes" id="UP001066276">
    <property type="component" value="Chromosome 2_1"/>
</dbReference>